<dbReference type="EMBL" id="JADIMB010000122">
    <property type="protein sequence ID" value="MBO8471784.1"/>
    <property type="molecule type" value="Genomic_DNA"/>
</dbReference>
<comment type="similarity">
    <text evidence="1">Belongs to the UxaA family.</text>
</comment>
<name>A0A9D9NFR5_9BACT</name>
<dbReference type="Pfam" id="PF20629">
    <property type="entry name" value="GD_AH_C"/>
    <property type="match status" value="1"/>
</dbReference>
<accession>A0A9D9NFR5</accession>
<evidence type="ECO:0000256" key="1">
    <source>
        <dbReference type="ARBA" id="ARBA00010986"/>
    </source>
</evidence>
<dbReference type="PANTHER" id="PTHR30536">
    <property type="entry name" value="ALTRONATE/GALACTARATE DEHYDRATASE"/>
    <property type="match status" value="1"/>
</dbReference>
<dbReference type="GO" id="GO:0016829">
    <property type="term" value="F:lyase activity"/>
    <property type="evidence" value="ECO:0007669"/>
    <property type="project" value="UniProtKB-KW"/>
</dbReference>
<protein>
    <submittedName>
        <fullName evidence="4">Altronate dehydratase</fullName>
    </submittedName>
</protein>
<dbReference type="InterPro" id="IPR044144">
    <property type="entry name" value="SAF_UxaA/GarD"/>
</dbReference>
<evidence type="ECO:0000313" key="4">
    <source>
        <dbReference type="EMBL" id="MBO8471784.1"/>
    </source>
</evidence>
<organism evidence="4 5">
    <name type="scientific">Candidatus Cryptobacteroides faecavium</name>
    <dbReference type="NCBI Taxonomy" id="2840762"/>
    <lineage>
        <taxon>Bacteria</taxon>
        <taxon>Pseudomonadati</taxon>
        <taxon>Bacteroidota</taxon>
        <taxon>Bacteroidia</taxon>
        <taxon>Bacteroidales</taxon>
        <taxon>Candidatus Cryptobacteroides</taxon>
    </lineage>
</organism>
<sequence length="497" mass="53324">MAQFIKINPLDNVAVALDDVTAGDVFLQDGEQVKASSGIPAGHKMALKDLKAGENVIKYGFPIGHLTHDVGKGGLIDHNVLKTNLDGILEYKYTPSETPVGQLPVQATFKGFRRGDGQAGIRNEIWIIPTVGCVNGVVQKLCTRFSLEAGKYPAVESVRAFPHNYGCSQLGEDHQNTRRILSCMVHHPNAAGVLVVGLGCENNQLSSFRELAGPVDESRVMFMECQKVKGDEVEYGLQLLRRIAQASQDDKRTDIPVSELRIGLKCGGSDGLSGITANPLLGRFSDWIVSQGGTAVLTEVPEMFGAETILMSRCCSKDVFDKTVHLINDFKEYFLTNGQPVYENPSPGNKAGGISTLEEKSLGCTQKSGKSRVMDVLRYGERIRTKGLNLLSAPGNDLVASTALAASGCQIVLFTTGRGTPFGTFVPTAKISTNSRLASSKPGWIDFNAGVIADGKPASLTDDEFIDFVLDTASGKATANERSGYSEIAIFKTGVTL</sequence>
<dbReference type="InterPro" id="IPR007392">
    <property type="entry name" value="GD_AH_second"/>
</dbReference>
<keyword evidence="2" id="KW-0456">Lyase</keyword>
<reference evidence="4" key="1">
    <citation type="submission" date="2020-10" db="EMBL/GenBank/DDBJ databases">
        <authorList>
            <person name="Gilroy R."/>
        </authorList>
    </citation>
    <scope>NUCLEOTIDE SEQUENCE</scope>
    <source>
        <strain evidence="4">B2-22910</strain>
    </source>
</reference>
<dbReference type="InterPro" id="IPR048332">
    <property type="entry name" value="GD_AH_C"/>
</dbReference>
<comment type="caution">
    <text evidence="4">The sequence shown here is derived from an EMBL/GenBank/DDBJ whole genome shotgun (WGS) entry which is preliminary data.</text>
</comment>
<dbReference type="GO" id="GO:0019698">
    <property type="term" value="P:D-galacturonate catabolic process"/>
    <property type="evidence" value="ECO:0007669"/>
    <property type="project" value="TreeGrafter"/>
</dbReference>
<dbReference type="Proteomes" id="UP000823603">
    <property type="component" value="Unassembled WGS sequence"/>
</dbReference>
<dbReference type="AlphaFoldDB" id="A0A9D9NFR5"/>
<dbReference type="CDD" id="cd11613">
    <property type="entry name" value="SAF_AH_GD"/>
    <property type="match status" value="1"/>
</dbReference>
<dbReference type="Gene3D" id="2.30.130.110">
    <property type="match status" value="1"/>
</dbReference>
<dbReference type="InterPro" id="IPR013974">
    <property type="entry name" value="SAF"/>
</dbReference>
<dbReference type="Pfam" id="PF04295">
    <property type="entry name" value="GD_AH_second"/>
    <property type="match status" value="1"/>
</dbReference>
<dbReference type="SMART" id="SM00858">
    <property type="entry name" value="SAF"/>
    <property type="match status" value="1"/>
</dbReference>
<dbReference type="Pfam" id="PF08666">
    <property type="entry name" value="SAF"/>
    <property type="match status" value="1"/>
</dbReference>
<feature type="domain" description="SAF" evidence="3">
    <location>
        <begin position="11"/>
        <end position="82"/>
    </location>
</feature>
<dbReference type="PANTHER" id="PTHR30536:SF5">
    <property type="entry name" value="ALTRONATE DEHYDRATASE"/>
    <property type="match status" value="1"/>
</dbReference>
<reference evidence="4" key="2">
    <citation type="journal article" date="2021" name="PeerJ">
        <title>Extensive microbial diversity within the chicken gut microbiome revealed by metagenomics and culture.</title>
        <authorList>
            <person name="Gilroy R."/>
            <person name="Ravi A."/>
            <person name="Getino M."/>
            <person name="Pursley I."/>
            <person name="Horton D.L."/>
            <person name="Alikhan N.F."/>
            <person name="Baker D."/>
            <person name="Gharbi K."/>
            <person name="Hall N."/>
            <person name="Watson M."/>
            <person name="Adriaenssens E.M."/>
            <person name="Foster-Nyarko E."/>
            <person name="Jarju S."/>
            <person name="Secka A."/>
            <person name="Antonio M."/>
            <person name="Oren A."/>
            <person name="Chaudhuri R.R."/>
            <person name="La Ragione R."/>
            <person name="Hildebrand F."/>
            <person name="Pallen M.J."/>
        </authorList>
    </citation>
    <scope>NUCLEOTIDE SEQUENCE</scope>
    <source>
        <strain evidence="4">B2-22910</strain>
    </source>
</reference>
<evidence type="ECO:0000313" key="5">
    <source>
        <dbReference type="Proteomes" id="UP000823603"/>
    </source>
</evidence>
<dbReference type="InterPro" id="IPR052172">
    <property type="entry name" value="UxaA_altronate/galactarate_dh"/>
</dbReference>
<evidence type="ECO:0000259" key="3">
    <source>
        <dbReference type="SMART" id="SM00858"/>
    </source>
</evidence>
<proteinExistence type="inferred from homology"/>
<evidence type="ECO:0000256" key="2">
    <source>
        <dbReference type="ARBA" id="ARBA00023239"/>
    </source>
</evidence>
<gene>
    <name evidence="4" type="ORF">IAB82_08335</name>
</gene>